<dbReference type="Proteomes" id="UP001241935">
    <property type="component" value="Unassembled WGS sequence"/>
</dbReference>
<organism evidence="1 2">
    <name type="scientific">Acinetobacter terrestris</name>
    <dbReference type="NCBI Taxonomy" id="2529843"/>
    <lineage>
        <taxon>Bacteria</taxon>
        <taxon>Pseudomonadati</taxon>
        <taxon>Pseudomonadota</taxon>
        <taxon>Gammaproteobacteria</taxon>
        <taxon>Moraxellales</taxon>
        <taxon>Moraxellaceae</taxon>
        <taxon>Acinetobacter</taxon>
        <taxon>Acinetobacter Taxon 24</taxon>
    </lineage>
</organism>
<dbReference type="AlphaFoldDB" id="A0AAW6UX14"/>
<name>A0AAW6UX14_9GAMM</name>
<sequence>MIQTQLEQAQEFFVGTWTEGAPDGLDTLKPAFPSYGIYKVRLNPDSTLLPLNHIQITNLSWLVFAKNHQYLMQLMKTMAIFSVRYRHLKLIKKEI</sequence>
<geneLocation type="plasmid" evidence="1">
    <name>unnamed1</name>
</geneLocation>
<gene>
    <name evidence="1" type="ORF">QOR41_14870</name>
</gene>
<comment type="caution">
    <text evidence="1">The sequence shown here is derived from an EMBL/GenBank/DDBJ whole genome shotgun (WGS) entry which is preliminary data.</text>
</comment>
<evidence type="ECO:0000313" key="1">
    <source>
        <dbReference type="EMBL" id="MDK1685071.1"/>
    </source>
</evidence>
<evidence type="ECO:0000313" key="2">
    <source>
        <dbReference type="Proteomes" id="UP001241935"/>
    </source>
</evidence>
<accession>A0AAW6UX14</accession>
<reference evidence="1" key="1">
    <citation type="submission" date="2023-04" db="EMBL/GenBank/DDBJ databases">
        <title>The environmental microbiomes in feedlot watering bowls are a reservoir of florfenicol resistance for bovine respiratory disease pathogens.</title>
        <authorList>
            <person name="Kos D.W."/>
            <person name="Ruzzini A.C."/>
            <person name="Schreiner B."/>
            <person name="Jelinski M.D."/>
        </authorList>
    </citation>
    <scope>NUCLEOTIDE SEQUENCE</scope>
    <source>
        <strain evidence="1">WB3</strain>
        <plasmid evidence="1">unnamed1</plasmid>
    </source>
</reference>
<dbReference type="EMBL" id="JASKNE010000005">
    <property type="protein sequence ID" value="MDK1685071.1"/>
    <property type="molecule type" value="Genomic_DNA"/>
</dbReference>
<keyword evidence="1" id="KW-0614">Plasmid</keyword>
<dbReference type="RefSeq" id="WP_131319417.1">
    <property type="nucleotide sequence ID" value="NZ_JASKNE010000005.1"/>
</dbReference>
<proteinExistence type="predicted"/>
<protein>
    <submittedName>
        <fullName evidence="1">Uncharacterized protein</fullName>
    </submittedName>
</protein>